<feature type="domain" description="Phorbol-ester/DAG-type" evidence="13">
    <location>
        <begin position="250"/>
        <end position="296"/>
    </location>
</feature>
<dbReference type="InterPro" id="IPR029071">
    <property type="entry name" value="Ubiquitin-like_domsf"/>
</dbReference>
<evidence type="ECO:0000259" key="12">
    <source>
        <dbReference type="PROSITE" id="PS50011"/>
    </source>
</evidence>
<dbReference type="Pfam" id="PF00130">
    <property type="entry name" value="C1_1"/>
    <property type="match status" value="1"/>
</dbReference>
<dbReference type="PANTHER" id="PTHR44329:SF262">
    <property type="entry name" value="RAF HOMOLOG SERINE_THREONINE-PROTEIN KINASE RAF"/>
    <property type="match status" value="1"/>
</dbReference>
<dbReference type="GO" id="GO:0004709">
    <property type="term" value="F:MAP kinase kinase kinase activity"/>
    <property type="evidence" value="ECO:0007669"/>
    <property type="project" value="TreeGrafter"/>
</dbReference>
<evidence type="ECO:0000259" key="13">
    <source>
        <dbReference type="PROSITE" id="PS50081"/>
    </source>
</evidence>
<dbReference type="FunFam" id="3.30.200.20:FF:000024">
    <property type="entry name" value="B-Raf proto-oncogene serine/threonine-protein kinase"/>
    <property type="match status" value="1"/>
</dbReference>
<evidence type="ECO:0000256" key="4">
    <source>
        <dbReference type="ARBA" id="ARBA00022679"/>
    </source>
</evidence>
<dbReference type="SUPFAM" id="SSF54236">
    <property type="entry name" value="Ubiquitin-like"/>
    <property type="match status" value="1"/>
</dbReference>
<dbReference type="Gene3D" id="3.10.20.90">
    <property type="entry name" value="Phosphatidylinositol 3-kinase Catalytic Subunit, Chain A, domain 1"/>
    <property type="match status" value="1"/>
</dbReference>
<dbReference type="InterPro" id="IPR002219">
    <property type="entry name" value="PKC_DAG/PE"/>
</dbReference>
<feature type="binding site" evidence="10">
    <location>
        <position position="474"/>
    </location>
    <ligand>
        <name>ATP</name>
        <dbReference type="ChEBI" id="CHEBI:30616"/>
    </ligand>
</feature>
<keyword evidence="16" id="KW-1185">Reference proteome</keyword>
<evidence type="ECO:0000256" key="9">
    <source>
        <dbReference type="ARBA" id="ARBA00022840"/>
    </source>
</evidence>
<dbReference type="PROSITE" id="PS50011">
    <property type="entry name" value="PROTEIN_KINASE_DOM"/>
    <property type="match status" value="1"/>
</dbReference>
<dbReference type="Proteomes" id="UP000828390">
    <property type="component" value="Unassembled WGS sequence"/>
</dbReference>
<dbReference type="InterPro" id="IPR046349">
    <property type="entry name" value="C1-like_sf"/>
</dbReference>
<protein>
    <recommendedName>
        <fullName evidence="2">non-specific serine/threonine protein kinase</fullName>
        <ecNumber evidence="2">2.7.11.1</ecNumber>
    </recommendedName>
</protein>
<feature type="compositionally biased region" description="Low complexity" evidence="11">
    <location>
        <begin position="117"/>
        <end position="134"/>
    </location>
</feature>
<name>A0A9D4GKV3_DREPO</name>
<dbReference type="CDD" id="cd01816">
    <property type="entry name" value="RBD_RAF"/>
    <property type="match status" value="1"/>
</dbReference>
<dbReference type="InterPro" id="IPR001245">
    <property type="entry name" value="Ser-Thr/Tyr_kinase_cat_dom"/>
</dbReference>
<evidence type="ECO:0000256" key="8">
    <source>
        <dbReference type="ARBA" id="ARBA00022833"/>
    </source>
</evidence>
<dbReference type="SMART" id="SM00455">
    <property type="entry name" value="RBD"/>
    <property type="match status" value="1"/>
</dbReference>
<accession>A0A9D4GKV3</accession>
<dbReference type="GO" id="GO:0046872">
    <property type="term" value="F:metal ion binding"/>
    <property type="evidence" value="ECO:0007669"/>
    <property type="project" value="UniProtKB-KW"/>
</dbReference>
<dbReference type="PROSITE" id="PS00479">
    <property type="entry name" value="ZF_DAG_PE_1"/>
    <property type="match status" value="1"/>
</dbReference>
<dbReference type="InterPro" id="IPR008271">
    <property type="entry name" value="Ser/Thr_kinase_AS"/>
</dbReference>
<dbReference type="Gene3D" id="3.30.60.20">
    <property type="match status" value="1"/>
</dbReference>
<dbReference type="PANTHER" id="PTHR44329">
    <property type="entry name" value="SERINE/THREONINE-PROTEIN KINASE TNNI3K-RELATED"/>
    <property type="match status" value="1"/>
</dbReference>
<dbReference type="PROSITE" id="PS00107">
    <property type="entry name" value="PROTEIN_KINASE_ATP"/>
    <property type="match status" value="1"/>
</dbReference>
<organism evidence="15 16">
    <name type="scientific">Dreissena polymorpha</name>
    <name type="common">Zebra mussel</name>
    <name type="synonym">Mytilus polymorpha</name>
    <dbReference type="NCBI Taxonomy" id="45954"/>
    <lineage>
        <taxon>Eukaryota</taxon>
        <taxon>Metazoa</taxon>
        <taxon>Spiralia</taxon>
        <taxon>Lophotrochozoa</taxon>
        <taxon>Mollusca</taxon>
        <taxon>Bivalvia</taxon>
        <taxon>Autobranchia</taxon>
        <taxon>Heteroconchia</taxon>
        <taxon>Euheterodonta</taxon>
        <taxon>Imparidentia</taxon>
        <taxon>Neoheterodontei</taxon>
        <taxon>Myida</taxon>
        <taxon>Dreissenoidea</taxon>
        <taxon>Dreissenidae</taxon>
        <taxon>Dreissena</taxon>
    </lineage>
</organism>
<evidence type="ECO:0000313" key="16">
    <source>
        <dbReference type="Proteomes" id="UP000828390"/>
    </source>
</evidence>
<dbReference type="AlphaFoldDB" id="A0A9D4GKV3"/>
<dbReference type="CDD" id="cd20811">
    <property type="entry name" value="C1_Raf"/>
    <property type="match status" value="1"/>
</dbReference>
<evidence type="ECO:0000313" key="15">
    <source>
        <dbReference type="EMBL" id="KAH3818727.1"/>
    </source>
</evidence>
<evidence type="ECO:0000259" key="14">
    <source>
        <dbReference type="PROSITE" id="PS50898"/>
    </source>
</evidence>
<comment type="similarity">
    <text evidence="1">Belongs to the protein kinase superfamily. TKL Ser/Thr protein kinase family. RAF subfamily.</text>
</comment>
<feature type="region of interest" description="Disordered" evidence="11">
    <location>
        <begin position="375"/>
        <end position="438"/>
    </location>
</feature>
<dbReference type="Gene3D" id="1.10.510.10">
    <property type="entry name" value="Transferase(Phosphotransferase) domain 1"/>
    <property type="match status" value="1"/>
</dbReference>
<sequence>MAAVDRLTNGNADIYSHKLNRMDSDSIEILNEEIRNLENLIRLTKEQLERLNAQFGKVRHPPALYLQEYEELANKIHELQTQLQDKEQELTDIQSTPPKSPEKEPELPAPVPHLPHGAHGTHIGTHGTHIGNGTKPEPVVGASGPAGVPESTLLSSPSLPMKSPLGHVKAFLPNNQHTSVTVKVGKTLGEGLAKALTLRNFETEVCDVFDRRTGEQLSWDIPMTDVAGNELTVELKKNRRTFPPTFTTPQHNLARKTFFSLIFCDVCNKFLLQGYQCQTCRYRLHQRCKENMNPLCNTMNLTKHLLAESTGMASYQSLIPGSYQTDSHNLFSRNKQTTPLGPRGRSTSAPNVSFVSVGGQLGEDVLQHLQQTYEASTNQQGRHGNILTLPGRGSNHSPTGSPTDSAGHSPTPAGKHRPRARSVETDPGRRTGGWRDSNEDWEIPNDEIILGSRIGSGSFGTVFKGQWHGAVAIKRLNVTNPTPAQVTAFKNEVAVLRKTRHLNVLLFMGCTMKPQLAIITQWCEGSSLYKHLHVDEVKFEMLALLDIARQTAQGMDYLHAKSIIHRDLKSNNIFLTEDLTVKIGDFGLATVKARWSGSHQFQQPTGSILWMAPEVIRMQEQNPYTFQSDVYAFGIVLYELISGQLPYSHINNKDQILFMVGKGYLMPDCSKARNDCPKAMIRLVQDCCKLDRDKRPLFPQ</sequence>
<dbReference type="InterPro" id="IPR003116">
    <property type="entry name" value="RBD_dom"/>
</dbReference>
<evidence type="ECO:0000256" key="2">
    <source>
        <dbReference type="ARBA" id="ARBA00012513"/>
    </source>
</evidence>
<keyword evidence="6 10" id="KW-0547">Nucleotide-binding</keyword>
<feature type="compositionally biased region" description="Polar residues" evidence="11">
    <location>
        <begin position="394"/>
        <end position="408"/>
    </location>
</feature>
<reference evidence="15" key="1">
    <citation type="journal article" date="2019" name="bioRxiv">
        <title>The Genome of the Zebra Mussel, Dreissena polymorpha: A Resource for Invasive Species Research.</title>
        <authorList>
            <person name="McCartney M.A."/>
            <person name="Auch B."/>
            <person name="Kono T."/>
            <person name="Mallez S."/>
            <person name="Zhang Y."/>
            <person name="Obille A."/>
            <person name="Becker A."/>
            <person name="Abrahante J.E."/>
            <person name="Garbe J."/>
            <person name="Badalamenti J.P."/>
            <person name="Herman A."/>
            <person name="Mangelson H."/>
            <person name="Liachko I."/>
            <person name="Sullivan S."/>
            <person name="Sone E.D."/>
            <person name="Koren S."/>
            <person name="Silverstein K.A.T."/>
            <person name="Beckman K.B."/>
            <person name="Gohl D.M."/>
        </authorList>
    </citation>
    <scope>NUCLEOTIDE SEQUENCE</scope>
    <source>
        <strain evidence="15">Duluth1</strain>
        <tissue evidence="15">Whole animal</tissue>
    </source>
</reference>
<evidence type="ECO:0000256" key="5">
    <source>
        <dbReference type="ARBA" id="ARBA00022723"/>
    </source>
</evidence>
<dbReference type="EC" id="2.7.11.1" evidence="2"/>
<dbReference type="EMBL" id="JAIWYP010000005">
    <property type="protein sequence ID" value="KAH3818727.1"/>
    <property type="molecule type" value="Genomic_DNA"/>
</dbReference>
<feature type="region of interest" description="Disordered" evidence="11">
    <location>
        <begin position="326"/>
        <end position="353"/>
    </location>
</feature>
<keyword evidence="9 10" id="KW-0067">ATP-binding</keyword>
<evidence type="ECO:0000256" key="7">
    <source>
        <dbReference type="ARBA" id="ARBA00022777"/>
    </source>
</evidence>
<gene>
    <name evidence="15" type="ORF">DPMN_120452</name>
</gene>
<feature type="region of interest" description="Disordered" evidence="11">
    <location>
        <begin position="87"/>
        <end position="144"/>
    </location>
</feature>
<evidence type="ECO:0000256" key="10">
    <source>
        <dbReference type="PROSITE-ProRule" id="PRU10141"/>
    </source>
</evidence>
<dbReference type="FunFam" id="1.10.510.10:FF:000036">
    <property type="entry name" value="RAF proto-oncogene serine/threonine-protein kinase"/>
    <property type="match status" value="1"/>
</dbReference>
<dbReference type="GO" id="GO:0005524">
    <property type="term" value="F:ATP binding"/>
    <property type="evidence" value="ECO:0007669"/>
    <property type="project" value="UniProtKB-UniRule"/>
</dbReference>
<keyword evidence="5" id="KW-0479">Metal-binding</keyword>
<dbReference type="PROSITE" id="PS00108">
    <property type="entry name" value="PROTEIN_KINASE_ST"/>
    <property type="match status" value="1"/>
</dbReference>
<keyword evidence="8" id="KW-0862">Zinc</keyword>
<dbReference type="SUPFAM" id="SSF57889">
    <property type="entry name" value="Cysteine-rich domain"/>
    <property type="match status" value="1"/>
</dbReference>
<dbReference type="CDD" id="cd14062">
    <property type="entry name" value="STKc_Raf"/>
    <property type="match status" value="1"/>
</dbReference>
<evidence type="ECO:0000256" key="6">
    <source>
        <dbReference type="ARBA" id="ARBA00022741"/>
    </source>
</evidence>
<feature type="non-terminal residue" evidence="15">
    <location>
        <position position="700"/>
    </location>
</feature>
<dbReference type="InterPro" id="IPR017441">
    <property type="entry name" value="Protein_kinase_ATP_BS"/>
</dbReference>
<feature type="domain" description="RBD" evidence="14">
    <location>
        <begin position="166"/>
        <end position="236"/>
    </location>
</feature>
<keyword evidence="7" id="KW-0418">Kinase</keyword>
<dbReference type="Pfam" id="PF02196">
    <property type="entry name" value="RBD"/>
    <property type="match status" value="1"/>
</dbReference>
<keyword evidence="4" id="KW-0808">Transferase</keyword>
<dbReference type="SUPFAM" id="SSF56112">
    <property type="entry name" value="Protein kinase-like (PK-like)"/>
    <property type="match status" value="1"/>
</dbReference>
<dbReference type="PROSITE" id="PS50898">
    <property type="entry name" value="RBD"/>
    <property type="match status" value="1"/>
</dbReference>
<dbReference type="Pfam" id="PF07714">
    <property type="entry name" value="PK_Tyr_Ser-Thr"/>
    <property type="match status" value="1"/>
</dbReference>
<dbReference type="SMART" id="SM00220">
    <property type="entry name" value="S_TKc"/>
    <property type="match status" value="1"/>
</dbReference>
<dbReference type="SMART" id="SM00109">
    <property type="entry name" value="C1"/>
    <property type="match status" value="1"/>
</dbReference>
<dbReference type="Gene3D" id="3.30.200.20">
    <property type="entry name" value="Phosphorylase Kinase, domain 1"/>
    <property type="match status" value="1"/>
</dbReference>
<feature type="domain" description="Protein kinase" evidence="12">
    <location>
        <begin position="448"/>
        <end position="700"/>
    </location>
</feature>
<evidence type="ECO:0000256" key="1">
    <source>
        <dbReference type="ARBA" id="ARBA00010507"/>
    </source>
</evidence>
<evidence type="ECO:0000256" key="3">
    <source>
        <dbReference type="ARBA" id="ARBA00022527"/>
    </source>
</evidence>
<comment type="caution">
    <text evidence="15">The sequence shown here is derived from an EMBL/GenBank/DDBJ whole genome shotgun (WGS) entry which is preliminary data.</text>
</comment>
<dbReference type="InterPro" id="IPR051681">
    <property type="entry name" value="Ser/Thr_Kinases-Pseudokinases"/>
</dbReference>
<evidence type="ECO:0000256" key="11">
    <source>
        <dbReference type="SAM" id="MobiDB-lite"/>
    </source>
</evidence>
<reference evidence="15" key="2">
    <citation type="submission" date="2020-11" db="EMBL/GenBank/DDBJ databases">
        <authorList>
            <person name="McCartney M.A."/>
            <person name="Auch B."/>
            <person name="Kono T."/>
            <person name="Mallez S."/>
            <person name="Becker A."/>
            <person name="Gohl D.M."/>
            <person name="Silverstein K.A.T."/>
            <person name="Koren S."/>
            <person name="Bechman K.B."/>
            <person name="Herman A."/>
            <person name="Abrahante J.E."/>
            <person name="Garbe J."/>
        </authorList>
    </citation>
    <scope>NUCLEOTIDE SEQUENCE</scope>
    <source>
        <strain evidence="15">Duluth1</strain>
        <tissue evidence="15">Whole animal</tissue>
    </source>
</reference>
<dbReference type="InterPro" id="IPR000719">
    <property type="entry name" value="Prot_kinase_dom"/>
</dbReference>
<dbReference type="InterPro" id="IPR011009">
    <property type="entry name" value="Kinase-like_dom_sf"/>
</dbReference>
<proteinExistence type="inferred from homology"/>
<keyword evidence="3" id="KW-0723">Serine/threonine-protein kinase</keyword>
<dbReference type="PROSITE" id="PS50081">
    <property type="entry name" value="ZF_DAG_PE_2"/>
    <property type="match status" value="1"/>
</dbReference>